<dbReference type="RefSeq" id="XP_025399025.1">
    <property type="nucleotide sequence ID" value="XM_025543375.1"/>
</dbReference>
<feature type="region of interest" description="Disordered" evidence="1">
    <location>
        <begin position="29"/>
        <end position="52"/>
    </location>
</feature>
<accession>A0A317W5Y8</accession>
<dbReference type="AlphaFoldDB" id="A0A317W5Y8"/>
<proteinExistence type="predicted"/>
<name>A0A317W5Y8_9EURO</name>
<sequence length="398" mass="44011">MGTRISGTPKLIAGLGERLRERMSRLEALAPSTKQDQTVEKPPVAGPDSALSPYGNPIHIVGHSLPTYHASDASVSSSSVATPREDQQLIAPSDDTLSLNMWDYTTLASHSDDLSSSPCIWNSTSQAPRPNDTSVALSIWGSPTYIDPSLLVSDKHSNDHDPYWTTTIECGCSSPHVQIRTQGPNSFRYGGFKILQLAPGAPSADPYANNLRIETVCNITALRSIGMHIGVSEEMLCADESFSPFFRSSAHSTDELAKSNMIGAVQRIFKTLKPDLRPSREQITVQHHPYIDILPFPTLRKNLITRPGEFDEDEFFHDIITGLVCWGGAGLGRRDRQESTGFASSGTPWDVRSWEARVWFLKKYWRLLGGEDGELVRQSEWWRGIRGDDDALDVEGDD</sequence>
<dbReference type="GeneID" id="37065612"/>
<dbReference type="EMBL" id="MSFL01000014">
    <property type="protein sequence ID" value="PWY80722.1"/>
    <property type="molecule type" value="Genomic_DNA"/>
</dbReference>
<dbReference type="PANTHER" id="PTHR38116:SF5">
    <property type="entry name" value="BZIP DOMAIN-CONTAINING PROTEIN"/>
    <property type="match status" value="1"/>
</dbReference>
<gene>
    <name evidence="2" type="ORF">BO70DRAFT_362679</name>
</gene>
<protein>
    <submittedName>
        <fullName evidence="2">Uncharacterized protein</fullName>
    </submittedName>
</protein>
<evidence type="ECO:0000256" key="1">
    <source>
        <dbReference type="SAM" id="MobiDB-lite"/>
    </source>
</evidence>
<dbReference type="Pfam" id="PF11905">
    <property type="entry name" value="DUF3425"/>
    <property type="match status" value="1"/>
</dbReference>
<dbReference type="VEuPathDB" id="FungiDB:BO70DRAFT_362679"/>
<reference evidence="2 3" key="1">
    <citation type="submission" date="2016-12" db="EMBL/GenBank/DDBJ databases">
        <title>The genomes of Aspergillus section Nigri reveals drivers in fungal speciation.</title>
        <authorList>
            <consortium name="DOE Joint Genome Institute"/>
            <person name="Vesth T.C."/>
            <person name="Nybo J."/>
            <person name="Theobald S."/>
            <person name="Brandl J."/>
            <person name="Frisvad J.C."/>
            <person name="Nielsen K.F."/>
            <person name="Lyhne E.K."/>
            <person name="Kogle M.E."/>
            <person name="Kuo A."/>
            <person name="Riley R."/>
            <person name="Clum A."/>
            <person name="Nolan M."/>
            <person name="Lipzen A."/>
            <person name="Salamov A."/>
            <person name="Henrissat B."/>
            <person name="Wiebenga A."/>
            <person name="De Vries R.P."/>
            <person name="Grigoriev I.V."/>
            <person name="Mortensen U.H."/>
            <person name="Andersen M.R."/>
            <person name="Baker S.E."/>
        </authorList>
    </citation>
    <scope>NUCLEOTIDE SEQUENCE [LARGE SCALE GENOMIC DNA]</scope>
    <source>
        <strain evidence="2 3">CBS 117.55</strain>
    </source>
</reference>
<dbReference type="InterPro" id="IPR021833">
    <property type="entry name" value="DUF3425"/>
</dbReference>
<evidence type="ECO:0000313" key="3">
    <source>
        <dbReference type="Proteomes" id="UP000247233"/>
    </source>
</evidence>
<evidence type="ECO:0000313" key="2">
    <source>
        <dbReference type="EMBL" id="PWY80722.1"/>
    </source>
</evidence>
<organism evidence="2 3">
    <name type="scientific">Aspergillus heteromorphus CBS 117.55</name>
    <dbReference type="NCBI Taxonomy" id="1448321"/>
    <lineage>
        <taxon>Eukaryota</taxon>
        <taxon>Fungi</taxon>
        <taxon>Dikarya</taxon>
        <taxon>Ascomycota</taxon>
        <taxon>Pezizomycotina</taxon>
        <taxon>Eurotiomycetes</taxon>
        <taxon>Eurotiomycetidae</taxon>
        <taxon>Eurotiales</taxon>
        <taxon>Aspergillaceae</taxon>
        <taxon>Aspergillus</taxon>
        <taxon>Aspergillus subgen. Circumdati</taxon>
    </lineage>
</organism>
<dbReference type="Proteomes" id="UP000247233">
    <property type="component" value="Unassembled WGS sequence"/>
</dbReference>
<comment type="caution">
    <text evidence="2">The sequence shown here is derived from an EMBL/GenBank/DDBJ whole genome shotgun (WGS) entry which is preliminary data.</text>
</comment>
<dbReference type="OrthoDB" id="5973539at2759"/>
<keyword evidence="3" id="KW-1185">Reference proteome</keyword>
<dbReference type="PANTHER" id="PTHR38116">
    <property type="entry name" value="CHROMOSOME 7, WHOLE GENOME SHOTGUN SEQUENCE"/>
    <property type="match status" value="1"/>
</dbReference>